<organism evidence="1 2">
    <name type="scientific">Anopheles farauti</name>
    <dbReference type="NCBI Taxonomy" id="69004"/>
    <lineage>
        <taxon>Eukaryota</taxon>
        <taxon>Metazoa</taxon>
        <taxon>Ecdysozoa</taxon>
        <taxon>Arthropoda</taxon>
        <taxon>Hexapoda</taxon>
        <taxon>Insecta</taxon>
        <taxon>Pterygota</taxon>
        <taxon>Neoptera</taxon>
        <taxon>Endopterygota</taxon>
        <taxon>Diptera</taxon>
        <taxon>Nematocera</taxon>
        <taxon>Culicoidea</taxon>
        <taxon>Culicidae</taxon>
        <taxon>Anophelinae</taxon>
        <taxon>Anopheles</taxon>
    </lineage>
</organism>
<dbReference type="STRING" id="69004.A0A182QGS6"/>
<dbReference type="SUPFAM" id="SSF52540">
    <property type="entry name" value="P-loop containing nucleoside triphosphate hydrolases"/>
    <property type="match status" value="1"/>
</dbReference>
<dbReference type="Proteomes" id="UP000075886">
    <property type="component" value="Unassembled WGS sequence"/>
</dbReference>
<dbReference type="EnsemblMetazoa" id="AFAF009857-RA">
    <property type="protein sequence ID" value="AFAF009857-PA"/>
    <property type="gene ID" value="AFAF009857"/>
</dbReference>
<reference evidence="1" key="2">
    <citation type="submission" date="2020-05" db="UniProtKB">
        <authorList>
            <consortium name="EnsemblMetazoa"/>
        </authorList>
    </citation>
    <scope>IDENTIFICATION</scope>
    <source>
        <strain evidence="1">FAR1</strain>
    </source>
</reference>
<accession>A0A182QGS6</accession>
<dbReference type="Gene3D" id="3.40.50.300">
    <property type="entry name" value="P-loop containing nucleotide triphosphate hydrolases"/>
    <property type="match status" value="1"/>
</dbReference>
<evidence type="ECO:0000313" key="1">
    <source>
        <dbReference type="EnsemblMetazoa" id="AFAF009857-PA"/>
    </source>
</evidence>
<protein>
    <submittedName>
        <fullName evidence="1">Uncharacterized protein</fullName>
    </submittedName>
</protein>
<evidence type="ECO:0000313" key="2">
    <source>
        <dbReference type="Proteomes" id="UP000075886"/>
    </source>
</evidence>
<name>A0A182QGS6_9DIPT</name>
<dbReference type="VEuPathDB" id="VectorBase:AFAF009857"/>
<reference evidence="2" key="1">
    <citation type="submission" date="2014-01" db="EMBL/GenBank/DDBJ databases">
        <title>The Genome Sequence of Anopheles farauti FAR1 (V2).</title>
        <authorList>
            <consortium name="The Broad Institute Genomics Platform"/>
            <person name="Neafsey D.E."/>
            <person name="Besansky N."/>
            <person name="Howell P."/>
            <person name="Walton C."/>
            <person name="Young S.K."/>
            <person name="Zeng Q."/>
            <person name="Gargeya S."/>
            <person name="Fitzgerald M."/>
            <person name="Haas B."/>
            <person name="Abouelleil A."/>
            <person name="Allen A.W."/>
            <person name="Alvarado L."/>
            <person name="Arachchi H.M."/>
            <person name="Berlin A.M."/>
            <person name="Chapman S.B."/>
            <person name="Gainer-Dewar J."/>
            <person name="Goldberg J."/>
            <person name="Griggs A."/>
            <person name="Gujja S."/>
            <person name="Hansen M."/>
            <person name="Howarth C."/>
            <person name="Imamovic A."/>
            <person name="Ireland A."/>
            <person name="Larimer J."/>
            <person name="McCowan C."/>
            <person name="Murphy C."/>
            <person name="Pearson M."/>
            <person name="Poon T.W."/>
            <person name="Priest M."/>
            <person name="Roberts A."/>
            <person name="Saif S."/>
            <person name="Shea T."/>
            <person name="Sisk P."/>
            <person name="Sykes S."/>
            <person name="Wortman J."/>
            <person name="Nusbaum C."/>
            <person name="Birren B."/>
        </authorList>
    </citation>
    <scope>NUCLEOTIDE SEQUENCE [LARGE SCALE GENOMIC DNA]</scope>
    <source>
        <strain evidence="2">FAR1</strain>
    </source>
</reference>
<keyword evidence="2" id="KW-1185">Reference proteome</keyword>
<proteinExistence type="predicted"/>
<sequence length="114" mass="12476">MREYKIVVLGSGGVGKSALTVQFVQKDVFLCMLGPGADGVVSQRKLWVNFLNSFLGSPNADWTGRELEGGGRGFVVPEKQDVTSQMDRRLTTRTQRRAGACHILSSPIVYVGQF</sequence>
<dbReference type="EMBL" id="AXCN02000188">
    <property type="status" value="NOT_ANNOTATED_CDS"/>
    <property type="molecule type" value="Genomic_DNA"/>
</dbReference>
<dbReference type="InterPro" id="IPR027417">
    <property type="entry name" value="P-loop_NTPase"/>
</dbReference>
<dbReference type="AlphaFoldDB" id="A0A182QGS6"/>